<comment type="catalytic activity">
    <reaction evidence="1">
        <text>Hydrolysis of terminal non-reducing N-acetyl-D-hexosamine residues in N-acetyl-beta-D-hexosaminides.</text>
        <dbReference type="EC" id="3.2.1.52"/>
    </reaction>
</comment>
<name>A0A1H2TS97_9FIRM</name>
<evidence type="ECO:0000256" key="1">
    <source>
        <dbReference type="ARBA" id="ARBA00001231"/>
    </source>
</evidence>
<dbReference type="EC" id="3.2.1.52" evidence="3"/>
<feature type="chain" id="PRO_5038850721" description="beta-N-acetylhexosaminidase" evidence="6">
    <location>
        <begin position="21"/>
        <end position="417"/>
    </location>
</feature>
<dbReference type="InterPro" id="IPR019800">
    <property type="entry name" value="Glyco_hydro_3_AS"/>
</dbReference>
<dbReference type="PROSITE" id="PS00775">
    <property type="entry name" value="GLYCOSYL_HYDROL_F3"/>
    <property type="match status" value="1"/>
</dbReference>
<evidence type="ECO:0000256" key="5">
    <source>
        <dbReference type="ARBA" id="ARBA00023295"/>
    </source>
</evidence>
<keyword evidence="4" id="KW-0378">Hydrolase</keyword>
<dbReference type="Gene3D" id="3.20.20.300">
    <property type="entry name" value="Glycoside hydrolase, family 3, N-terminal domain"/>
    <property type="match status" value="1"/>
</dbReference>
<feature type="signal peptide" evidence="6">
    <location>
        <begin position="1"/>
        <end position="20"/>
    </location>
</feature>
<dbReference type="InterPro" id="IPR050226">
    <property type="entry name" value="NagZ_Beta-hexosaminidase"/>
</dbReference>
<evidence type="ECO:0000256" key="3">
    <source>
        <dbReference type="ARBA" id="ARBA00012663"/>
    </source>
</evidence>
<dbReference type="GO" id="GO:0004563">
    <property type="term" value="F:beta-N-acetylhexosaminidase activity"/>
    <property type="evidence" value="ECO:0007669"/>
    <property type="project" value="UniProtKB-EC"/>
</dbReference>
<feature type="domain" description="Glycoside hydrolase family 3 N-terminal" evidence="7">
    <location>
        <begin position="63"/>
        <end position="383"/>
    </location>
</feature>
<dbReference type="EMBL" id="FNNG01000002">
    <property type="protein sequence ID" value="SDW46705.1"/>
    <property type="molecule type" value="Genomic_DNA"/>
</dbReference>
<evidence type="ECO:0000313" key="9">
    <source>
        <dbReference type="Proteomes" id="UP000198828"/>
    </source>
</evidence>
<dbReference type="GO" id="GO:0005975">
    <property type="term" value="P:carbohydrate metabolic process"/>
    <property type="evidence" value="ECO:0007669"/>
    <property type="project" value="InterPro"/>
</dbReference>
<dbReference type="InterPro" id="IPR001764">
    <property type="entry name" value="Glyco_hydro_3_N"/>
</dbReference>
<dbReference type="NCBIfam" id="NF003740">
    <property type="entry name" value="PRK05337.1"/>
    <property type="match status" value="1"/>
</dbReference>
<keyword evidence="5" id="KW-0326">Glycosidase</keyword>
<evidence type="ECO:0000313" key="8">
    <source>
        <dbReference type="EMBL" id="SDW46705.1"/>
    </source>
</evidence>
<keyword evidence="6" id="KW-0732">Signal</keyword>
<proteinExistence type="inferred from homology"/>
<dbReference type="SUPFAM" id="SSF51445">
    <property type="entry name" value="(Trans)glycosidases"/>
    <property type="match status" value="1"/>
</dbReference>
<organism evidence="8 9">
    <name type="scientific">Tepidimicrobium xylanilyticum</name>
    <dbReference type="NCBI Taxonomy" id="1123352"/>
    <lineage>
        <taxon>Bacteria</taxon>
        <taxon>Bacillati</taxon>
        <taxon>Bacillota</taxon>
        <taxon>Tissierellia</taxon>
        <taxon>Tissierellales</taxon>
        <taxon>Tepidimicrobiaceae</taxon>
        <taxon>Tepidimicrobium</taxon>
    </lineage>
</organism>
<dbReference type="RefSeq" id="WP_093751079.1">
    <property type="nucleotide sequence ID" value="NZ_FNNG01000002.1"/>
</dbReference>
<dbReference type="PANTHER" id="PTHR30480:SF13">
    <property type="entry name" value="BETA-HEXOSAMINIDASE"/>
    <property type="match status" value="1"/>
</dbReference>
<evidence type="ECO:0000259" key="7">
    <source>
        <dbReference type="Pfam" id="PF00933"/>
    </source>
</evidence>
<dbReference type="OrthoDB" id="9805821at2"/>
<dbReference type="Proteomes" id="UP000198828">
    <property type="component" value="Unassembled WGS sequence"/>
</dbReference>
<evidence type="ECO:0000256" key="2">
    <source>
        <dbReference type="ARBA" id="ARBA00005336"/>
    </source>
</evidence>
<dbReference type="Pfam" id="PF00933">
    <property type="entry name" value="Glyco_hydro_3"/>
    <property type="match status" value="1"/>
</dbReference>
<sequence length="417" mass="46984">MKKICIFILLVVILSGCTRSNNSNNMGIEKRNEDVIIDEEDKTEEDMSEERKDNIKKIIGNMTLEEKIGQLLIIGIEDTEVDDHVMKMIEEYKVGGFILFKHNISNVDQATELLNSLKSLNKKNPIPLFLSIDEEGGRVSRLPNTFPKLPPAKEIGKVNDESISLQYGKIIGKRIKSLGFNINFAPVLDIDSNPNNPVIGDRAFGSDKNTVIGHSLKVMEGINQEGIISVVKHFPGHGDANLDSHVDLPVIEKDLTQLEDLELTPFIEAIRKGVDGIMVAHILFPKLDEEFPSTLSDKIISQLLRERLGYEGLIFSDDMTMGAIMRNYSIEDAASRFLKAGGDILLICHGYENYIKVFEQIKEEVKKGNLSEGEIDEKLYRIIGIKNRYKLEDKILEGIDLELLNSETQQFLDKINQ</sequence>
<accession>A0A1H2TS97</accession>
<dbReference type="AlphaFoldDB" id="A0A1H2TS97"/>
<keyword evidence="9" id="KW-1185">Reference proteome</keyword>
<protein>
    <recommendedName>
        <fullName evidence="3">beta-N-acetylhexosaminidase</fullName>
        <ecNumber evidence="3">3.2.1.52</ecNumber>
    </recommendedName>
</protein>
<dbReference type="InterPro" id="IPR036962">
    <property type="entry name" value="Glyco_hydro_3_N_sf"/>
</dbReference>
<dbReference type="GO" id="GO:0009254">
    <property type="term" value="P:peptidoglycan turnover"/>
    <property type="evidence" value="ECO:0007669"/>
    <property type="project" value="TreeGrafter"/>
</dbReference>
<comment type="similarity">
    <text evidence="2">Belongs to the glycosyl hydrolase 3 family.</text>
</comment>
<dbReference type="PANTHER" id="PTHR30480">
    <property type="entry name" value="BETA-HEXOSAMINIDASE-RELATED"/>
    <property type="match status" value="1"/>
</dbReference>
<evidence type="ECO:0000256" key="6">
    <source>
        <dbReference type="SAM" id="SignalP"/>
    </source>
</evidence>
<dbReference type="PROSITE" id="PS51257">
    <property type="entry name" value="PROKAR_LIPOPROTEIN"/>
    <property type="match status" value="1"/>
</dbReference>
<gene>
    <name evidence="8" type="ORF">SAMN05660923_00793</name>
</gene>
<reference evidence="8 9" key="1">
    <citation type="submission" date="2016-10" db="EMBL/GenBank/DDBJ databases">
        <authorList>
            <person name="de Groot N.N."/>
        </authorList>
    </citation>
    <scope>NUCLEOTIDE SEQUENCE [LARGE SCALE GENOMIC DNA]</scope>
    <source>
        <strain evidence="8 9">DSM 23310</strain>
    </source>
</reference>
<dbReference type="InterPro" id="IPR017853">
    <property type="entry name" value="GH"/>
</dbReference>
<evidence type="ECO:0000256" key="4">
    <source>
        <dbReference type="ARBA" id="ARBA00022801"/>
    </source>
</evidence>